<gene>
    <name evidence="10" type="primary">LOC108557285</name>
</gene>
<keyword evidence="9" id="KW-1185">Reference proteome</keyword>
<dbReference type="Gene3D" id="3.40.1800.20">
    <property type="match status" value="1"/>
</dbReference>
<dbReference type="PROSITE" id="PS51915">
    <property type="entry name" value="ZAD"/>
    <property type="match status" value="1"/>
</dbReference>
<protein>
    <submittedName>
        <fullName evidence="10">Zinc finger protein 852-like</fullName>
    </submittedName>
</protein>
<evidence type="ECO:0000259" key="8">
    <source>
        <dbReference type="PROSITE" id="PS51915"/>
    </source>
</evidence>
<dbReference type="PROSITE" id="PS00028">
    <property type="entry name" value="ZINC_FINGER_C2H2_1"/>
    <property type="match status" value="5"/>
</dbReference>
<feature type="domain" description="C2H2-type" evidence="7">
    <location>
        <begin position="183"/>
        <end position="205"/>
    </location>
</feature>
<feature type="binding site" evidence="6">
    <location>
        <position position="9"/>
    </location>
    <ligand>
        <name>Zn(2+)</name>
        <dbReference type="ChEBI" id="CHEBI:29105"/>
    </ligand>
</feature>
<evidence type="ECO:0000256" key="6">
    <source>
        <dbReference type="PROSITE-ProRule" id="PRU01263"/>
    </source>
</evidence>
<dbReference type="SMART" id="SM00355">
    <property type="entry name" value="ZnF_C2H2"/>
    <property type="match status" value="5"/>
</dbReference>
<keyword evidence="2" id="KW-0677">Repeat</keyword>
<dbReference type="InterPro" id="IPR012934">
    <property type="entry name" value="Znf_AD"/>
</dbReference>
<dbReference type="GeneID" id="108557285"/>
<sequence>MATARCRVCLQTESKQVSFYAGILLDGKVFQVRKLVKYCCNLEISDNDGKPQWICEKCLVEGVTCYKFLYRIRESDKILENEMNEKLNNFPQNEVNITEEEVDIKVECPDSDSDLDLKDPDYDNSICNEDPDDYAFEPEATNSNHNDEDTQTIKKRYMCLQCGKKFFYKLHLKIHAQTHTASNKCDTCGLGFASVSSLNEHKRLHVITDKPYKCPECHKPYKHYSSLKFHMEGHKRYTCMECLQGFKHESHLLTHTLAEHGVACTVCSTRVKDSIELANHMHSHTNR</sequence>
<evidence type="ECO:0000256" key="4">
    <source>
        <dbReference type="ARBA" id="ARBA00022833"/>
    </source>
</evidence>
<dbReference type="RefSeq" id="XP_017769266.1">
    <property type="nucleotide sequence ID" value="XM_017913777.1"/>
</dbReference>
<evidence type="ECO:0000256" key="5">
    <source>
        <dbReference type="PROSITE-ProRule" id="PRU00042"/>
    </source>
</evidence>
<proteinExistence type="predicted"/>
<feature type="binding site" evidence="6">
    <location>
        <position position="6"/>
    </location>
    <ligand>
        <name>Zn(2+)</name>
        <dbReference type="ChEBI" id="CHEBI:29105"/>
    </ligand>
</feature>
<evidence type="ECO:0000256" key="1">
    <source>
        <dbReference type="ARBA" id="ARBA00022723"/>
    </source>
</evidence>
<dbReference type="PANTHER" id="PTHR24379:SF121">
    <property type="entry name" value="C2H2-TYPE DOMAIN-CONTAINING PROTEIN"/>
    <property type="match status" value="1"/>
</dbReference>
<dbReference type="Pfam" id="PF07776">
    <property type="entry name" value="zf-AD"/>
    <property type="match status" value="1"/>
</dbReference>
<dbReference type="Pfam" id="PF00096">
    <property type="entry name" value="zf-C2H2"/>
    <property type="match status" value="3"/>
</dbReference>
<dbReference type="PANTHER" id="PTHR24379">
    <property type="entry name" value="KRAB AND ZINC FINGER DOMAIN-CONTAINING"/>
    <property type="match status" value="1"/>
</dbReference>
<evidence type="ECO:0000256" key="2">
    <source>
        <dbReference type="ARBA" id="ARBA00022737"/>
    </source>
</evidence>
<evidence type="ECO:0000256" key="3">
    <source>
        <dbReference type="ARBA" id="ARBA00022771"/>
    </source>
</evidence>
<keyword evidence="3 5" id="KW-0863">Zinc-finger</keyword>
<dbReference type="SUPFAM" id="SSF57716">
    <property type="entry name" value="Glucocorticoid receptor-like (DNA-binding domain)"/>
    <property type="match status" value="1"/>
</dbReference>
<name>A0ABM1M3W6_NICVS</name>
<dbReference type="Proteomes" id="UP000695000">
    <property type="component" value="Unplaced"/>
</dbReference>
<feature type="domain" description="ZAD" evidence="8">
    <location>
        <begin position="4"/>
        <end position="82"/>
    </location>
</feature>
<reference evidence="10" key="1">
    <citation type="submission" date="2025-08" db="UniProtKB">
        <authorList>
            <consortium name="RefSeq"/>
        </authorList>
    </citation>
    <scope>IDENTIFICATION</scope>
    <source>
        <tissue evidence="10">Whole Larva</tissue>
    </source>
</reference>
<keyword evidence="4 6" id="KW-0862">Zinc</keyword>
<dbReference type="Gene3D" id="3.30.160.60">
    <property type="entry name" value="Classic Zinc Finger"/>
    <property type="match status" value="3"/>
</dbReference>
<feature type="domain" description="C2H2-type" evidence="7">
    <location>
        <begin position="212"/>
        <end position="234"/>
    </location>
</feature>
<feature type="binding site" evidence="6">
    <location>
        <position position="55"/>
    </location>
    <ligand>
        <name>Zn(2+)</name>
        <dbReference type="ChEBI" id="CHEBI:29105"/>
    </ligand>
</feature>
<feature type="domain" description="C2H2-type" evidence="7">
    <location>
        <begin position="237"/>
        <end position="260"/>
    </location>
</feature>
<evidence type="ECO:0000259" key="7">
    <source>
        <dbReference type="PROSITE" id="PS50157"/>
    </source>
</evidence>
<dbReference type="InterPro" id="IPR036236">
    <property type="entry name" value="Znf_C2H2_sf"/>
</dbReference>
<dbReference type="SUPFAM" id="SSF57667">
    <property type="entry name" value="beta-beta-alpha zinc fingers"/>
    <property type="match status" value="2"/>
</dbReference>
<organism evidence="9 10">
    <name type="scientific">Nicrophorus vespilloides</name>
    <name type="common">Boreal carrion beetle</name>
    <dbReference type="NCBI Taxonomy" id="110193"/>
    <lineage>
        <taxon>Eukaryota</taxon>
        <taxon>Metazoa</taxon>
        <taxon>Ecdysozoa</taxon>
        <taxon>Arthropoda</taxon>
        <taxon>Hexapoda</taxon>
        <taxon>Insecta</taxon>
        <taxon>Pterygota</taxon>
        <taxon>Neoptera</taxon>
        <taxon>Endopterygota</taxon>
        <taxon>Coleoptera</taxon>
        <taxon>Polyphaga</taxon>
        <taxon>Staphyliniformia</taxon>
        <taxon>Silphidae</taxon>
        <taxon>Nicrophorinae</taxon>
        <taxon>Nicrophorus</taxon>
    </lineage>
</organism>
<feature type="binding site" evidence="6">
    <location>
        <position position="58"/>
    </location>
    <ligand>
        <name>Zn(2+)</name>
        <dbReference type="ChEBI" id="CHEBI:29105"/>
    </ligand>
</feature>
<dbReference type="PROSITE" id="PS50157">
    <property type="entry name" value="ZINC_FINGER_C2H2_2"/>
    <property type="match status" value="4"/>
</dbReference>
<keyword evidence="1 6" id="KW-0479">Metal-binding</keyword>
<feature type="domain" description="C2H2-type" evidence="7">
    <location>
        <begin position="157"/>
        <end position="184"/>
    </location>
</feature>
<dbReference type="InterPro" id="IPR013087">
    <property type="entry name" value="Znf_C2H2_type"/>
</dbReference>
<evidence type="ECO:0000313" key="9">
    <source>
        <dbReference type="Proteomes" id="UP000695000"/>
    </source>
</evidence>
<accession>A0ABM1M3W6</accession>
<evidence type="ECO:0000313" key="10">
    <source>
        <dbReference type="RefSeq" id="XP_017769266.1"/>
    </source>
</evidence>